<dbReference type="Pfam" id="PF00472">
    <property type="entry name" value="RF-1"/>
    <property type="match status" value="1"/>
</dbReference>
<evidence type="ECO:0000259" key="2">
    <source>
        <dbReference type="Pfam" id="PF00472"/>
    </source>
</evidence>
<dbReference type="PANTHER" id="PTHR43804">
    <property type="entry name" value="LD18447P"/>
    <property type="match status" value="1"/>
</dbReference>
<reference evidence="3 4" key="1">
    <citation type="journal article" date="2015" name="Sci. Rep.">
        <title>The power of single molecule real-time sequencing technology in the de novo assembly of a eukaryotic genome.</title>
        <authorList>
            <person name="Sakai H."/>
            <person name="Naito K."/>
            <person name="Ogiso-Tanaka E."/>
            <person name="Takahashi Y."/>
            <person name="Iseki K."/>
            <person name="Muto C."/>
            <person name="Satou K."/>
            <person name="Teruya K."/>
            <person name="Shiroma A."/>
            <person name="Shimoji M."/>
            <person name="Hirano T."/>
            <person name="Itoh T."/>
            <person name="Kaga A."/>
            <person name="Tomooka N."/>
        </authorList>
    </citation>
    <scope>NUCLEOTIDE SEQUENCE [LARGE SCALE GENOMIC DNA]</scope>
    <source>
        <strain evidence="4">cv. Shumari</strain>
    </source>
</reference>
<dbReference type="PANTHER" id="PTHR43804:SF6">
    <property type="entry name" value="CLASS I PEPTIDE CHAIN RELEASE FACTOR"/>
    <property type="match status" value="1"/>
</dbReference>
<feature type="domain" description="Prokaryotic-type class I peptide chain release factors" evidence="2">
    <location>
        <begin position="87"/>
        <end position="122"/>
    </location>
</feature>
<protein>
    <recommendedName>
        <fullName evidence="2">Prokaryotic-type class I peptide chain release factors domain-containing protein</fullName>
    </recommendedName>
</protein>
<dbReference type="InterPro" id="IPR045853">
    <property type="entry name" value="Pep_chain_release_fac_I_sf"/>
</dbReference>
<dbReference type="Gene3D" id="3.30.160.20">
    <property type="match status" value="1"/>
</dbReference>
<dbReference type="Proteomes" id="UP000291084">
    <property type="component" value="Chromosome 11"/>
</dbReference>
<dbReference type="SUPFAM" id="SSF75620">
    <property type="entry name" value="Release factor"/>
    <property type="match status" value="1"/>
</dbReference>
<dbReference type="OrthoDB" id="2019491at2759"/>
<evidence type="ECO:0000313" key="3">
    <source>
        <dbReference type="EMBL" id="BAU02484.1"/>
    </source>
</evidence>
<evidence type="ECO:0000256" key="1">
    <source>
        <dbReference type="ARBA" id="ARBA00010835"/>
    </source>
</evidence>
<sequence length="270" mass="30138">MAHKTLFRPTFILTLHKMPIPVSYRSFRPSQQPFSFLNTHRIPLPATARTTSNTHTHLWCSNFSTNTAIEGSEKCYLYLTDEDLMRQCEMDTFKASGPGGQHRNKRESAVRLKHLPTGIIAQVSPLSNLKISSCFISRHGVVVVACLGFRRPLPAQEPRFCVESPSLSYCTQRKTVDLDPYSPPRELLQILPPKSSIRGSDCGPQIGPNNPKFALGMQALLDLIFAVEGSVSEAAKYLGYLIFALSMSFSCGVFKYMDLIGYCDRGIQDL</sequence>
<name>A0A0S3TBS9_PHAAN</name>
<evidence type="ECO:0000313" key="4">
    <source>
        <dbReference type="Proteomes" id="UP000291084"/>
    </source>
</evidence>
<organism evidence="3 4">
    <name type="scientific">Vigna angularis var. angularis</name>
    <dbReference type="NCBI Taxonomy" id="157739"/>
    <lineage>
        <taxon>Eukaryota</taxon>
        <taxon>Viridiplantae</taxon>
        <taxon>Streptophyta</taxon>
        <taxon>Embryophyta</taxon>
        <taxon>Tracheophyta</taxon>
        <taxon>Spermatophyta</taxon>
        <taxon>Magnoliopsida</taxon>
        <taxon>eudicotyledons</taxon>
        <taxon>Gunneridae</taxon>
        <taxon>Pentapetalae</taxon>
        <taxon>rosids</taxon>
        <taxon>fabids</taxon>
        <taxon>Fabales</taxon>
        <taxon>Fabaceae</taxon>
        <taxon>Papilionoideae</taxon>
        <taxon>50 kb inversion clade</taxon>
        <taxon>NPAAA clade</taxon>
        <taxon>indigoferoid/millettioid clade</taxon>
        <taxon>Phaseoleae</taxon>
        <taxon>Vigna</taxon>
    </lineage>
</organism>
<proteinExistence type="inferred from homology"/>
<gene>
    <name evidence="3" type="primary">Vigan.11G202500</name>
    <name evidence="3" type="ORF">VIGAN_11202500</name>
</gene>
<dbReference type="EMBL" id="AP015044">
    <property type="protein sequence ID" value="BAU02484.1"/>
    <property type="molecule type" value="Genomic_DNA"/>
</dbReference>
<dbReference type="AlphaFoldDB" id="A0A0S3TBS9"/>
<dbReference type="GO" id="GO:0003747">
    <property type="term" value="F:translation release factor activity"/>
    <property type="evidence" value="ECO:0007669"/>
    <property type="project" value="InterPro"/>
</dbReference>
<keyword evidence="4" id="KW-1185">Reference proteome</keyword>
<dbReference type="InterPro" id="IPR000352">
    <property type="entry name" value="Pep_chain_release_fac_I"/>
</dbReference>
<dbReference type="InterPro" id="IPR050057">
    <property type="entry name" value="Prokaryotic/Mito_RF"/>
</dbReference>
<accession>A0A0S3TBS9</accession>
<comment type="similarity">
    <text evidence="1">Belongs to the prokaryotic/mitochondrial release factor family.</text>
</comment>
<dbReference type="GO" id="GO:0009507">
    <property type="term" value="C:chloroplast"/>
    <property type="evidence" value="ECO:0007669"/>
    <property type="project" value="TreeGrafter"/>
</dbReference>